<feature type="transmembrane region" description="Helical" evidence="1">
    <location>
        <begin position="6"/>
        <end position="26"/>
    </location>
</feature>
<dbReference type="Pfam" id="PF13349">
    <property type="entry name" value="DUF4097"/>
    <property type="match status" value="1"/>
</dbReference>
<keyword evidence="1" id="KW-0812">Transmembrane</keyword>
<evidence type="ECO:0000259" key="2">
    <source>
        <dbReference type="Pfam" id="PF13349"/>
    </source>
</evidence>
<evidence type="ECO:0000256" key="1">
    <source>
        <dbReference type="SAM" id="Phobius"/>
    </source>
</evidence>
<proteinExistence type="predicted"/>
<reference evidence="3" key="1">
    <citation type="submission" date="2023-07" db="EMBL/GenBank/DDBJ databases">
        <title>Genome content predicts the carbon catabolic preferences of heterotrophic bacteria.</title>
        <authorList>
            <person name="Gralka M."/>
        </authorList>
    </citation>
    <scope>NUCLEOTIDE SEQUENCE</scope>
    <source>
        <strain evidence="3">E2R20</strain>
    </source>
</reference>
<gene>
    <name evidence="3" type="ORF">Q4528_09900</name>
</gene>
<evidence type="ECO:0000313" key="4">
    <source>
        <dbReference type="Proteomes" id="UP001170310"/>
    </source>
</evidence>
<dbReference type="InterPro" id="IPR025164">
    <property type="entry name" value="Toastrack_DUF4097"/>
</dbReference>
<organism evidence="3 4">
    <name type="scientific">Staphylococcus pasteuri_A</name>
    <dbReference type="NCBI Taxonomy" id="3062664"/>
    <lineage>
        <taxon>Bacteria</taxon>
        <taxon>Bacillati</taxon>
        <taxon>Bacillota</taxon>
        <taxon>Bacilli</taxon>
        <taxon>Bacillales</taxon>
        <taxon>Staphylococcaceae</taxon>
        <taxon>Staphylococcus</taxon>
    </lineage>
</organism>
<dbReference type="AlphaFoldDB" id="A0AAW7YQK7"/>
<keyword evidence="1" id="KW-0472">Membrane</keyword>
<keyword evidence="1" id="KW-1133">Transmembrane helix</keyword>
<feature type="domain" description="DUF4097" evidence="2">
    <location>
        <begin position="46"/>
        <end position="282"/>
    </location>
</feature>
<accession>A0AAW7YQK7</accession>
<dbReference type="Proteomes" id="UP001170310">
    <property type="component" value="Unassembled WGS sequence"/>
</dbReference>
<evidence type="ECO:0000313" key="3">
    <source>
        <dbReference type="EMBL" id="MDO6574476.1"/>
    </source>
</evidence>
<dbReference type="RefSeq" id="WP_046467416.1">
    <property type="nucleotide sequence ID" value="NZ_JAUOQO010000008.1"/>
</dbReference>
<dbReference type="EMBL" id="JAUOQO010000008">
    <property type="protein sequence ID" value="MDO6574476.1"/>
    <property type="molecule type" value="Genomic_DNA"/>
</dbReference>
<protein>
    <submittedName>
        <fullName evidence="3">DUF4097 family beta strand repeat-containing protein</fullName>
    </submittedName>
</protein>
<name>A0AAW7YQK7_9STAP</name>
<comment type="caution">
    <text evidence="3">The sequence shown here is derived from an EMBL/GenBank/DDBJ whole genome shotgun (WGS) entry which is preliminary data.</text>
</comment>
<keyword evidence="4" id="KW-1185">Reference proteome</keyword>
<sequence length="283" mass="32654">MRKLMFSGLIIFIVFFIGATIIWFTFEKQNYEEKKFNETYPNYNFKNISIKSEYANVKLVKGSKFKVKYNGDSNVKVNKNKENLKVTEKKNVNRGYAINLNPFRKRENLIVIEVPEKKLNNLTMDSISGEYTIENIKSKQVRFTKYANSLSKMFIKKSEFEDSDLKAKNLELSMNNTKIKDTHINIDSGDIKARNSSINNSIFLLNQGNINFNNMPSESDIKASTKDGNISFKYKDKPQNTLLKLQPSKGQSLIKNKNFHESKVGKSNNVLEFYTVDGDITIK</sequence>